<dbReference type="GO" id="GO:0004553">
    <property type="term" value="F:hydrolase activity, hydrolyzing O-glycosyl compounds"/>
    <property type="evidence" value="ECO:0007669"/>
    <property type="project" value="InterPro"/>
</dbReference>
<accession>A0A8H3PI30</accession>
<protein>
    <recommendedName>
        <fullName evidence="7">Beta-xylosidase</fullName>
    </recommendedName>
</protein>
<dbReference type="EMBL" id="BLKC01000089">
    <property type="protein sequence ID" value="GFF51442.1"/>
    <property type="molecule type" value="Genomic_DNA"/>
</dbReference>
<comment type="similarity">
    <text evidence="1">Belongs to the glycosyl hydrolase 5 (cellulase A) family.</text>
</comment>
<dbReference type="SUPFAM" id="SSF51445">
    <property type="entry name" value="(Trans)glycosidases"/>
    <property type="match status" value="1"/>
</dbReference>
<evidence type="ECO:0000256" key="4">
    <source>
        <dbReference type="SAM" id="SignalP"/>
    </source>
</evidence>
<comment type="caution">
    <text evidence="5">The sequence shown here is derived from an EMBL/GenBank/DDBJ whole genome shotgun (WGS) entry which is preliminary data.</text>
</comment>
<evidence type="ECO:0000256" key="3">
    <source>
        <dbReference type="ARBA" id="ARBA00023295"/>
    </source>
</evidence>
<keyword evidence="3" id="KW-0326">Glycosidase</keyword>
<reference evidence="5 6" key="1">
    <citation type="submission" date="2020-01" db="EMBL/GenBank/DDBJ databases">
        <title>Draft genome sequence of Aspergillus udagawae IFM 46972.</title>
        <authorList>
            <person name="Takahashi H."/>
            <person name="Yaguchi T."/>
        </authorList>
    </citation>
    <scope>NUCLEOTIDE SEQUENCE [LARGE SCALE GENOMIC DNA]</scope>
    <source>
        <strain evidence="5 6">IFM 46972</strain>
    </source>
</reference>
<name>A0A8H3PI30_9EURO</name>
<evidence type="ECO:0000313" key="5">
    <source>
        <dbReference type="EMBL" id="GFF51442.1"/>
    </source>
</evidence>
<dbReference type="Gene3D" id="3.20.20.80">
    <property type="entry name" value="Glycosidases"/>
    <property type="match status" value="1"/>
</dbReference>
<organism evidence="5 6">
    <name type="scientific">Aspergillus udagawae</name>
    <dbReference type="NCBI Taxonomy" id="91492"/>
    <lineage>
        <taxon>Eukaryota</taxon>
        <taxon>Fungi</taxon>
        <taxon>Dikarya</taxon>
        <taxon>Ascomycota</taxon>
        <taxon>Pezizomycotina</taxon>
        <taxon>Eurotiomycetes</taxon>
        <taxon>Eurotiomycetidae</taxon>
        <taxon>Eurotiales</taxon>
        <taxon>Aspergillaceae</taxon>
        <taxon>Aspergillus</taxon>
        <taxon>Aspergillus subgen. Fumigati</taxon>
    </lineage>
</organism>
<evidence type="ECO:0000313" key="6">
    <source>
        <dbReference type="Proteomes" id="UP000465221"/>
    </source>
</evidence>
<evidence type="ECO:0008006" key="7">
    <source>
        <dbReference type="Google" id="ProtNLM"/>
    </source>
</evidence>
<evidence type="ECO:0000256" key="2">
    <source>
        <dbReference type="ARBA" id="ARBA00022801"/>
    </source>
</evidence>
<dbReference type="PROSITE" id="PS00659">
    <property type="entry name" value="GLYCOSYL_HYDROL_F5"/>
    <property type="match status" value="1"/>
</dbReference>
<sequence>MKTTTLASLLLAGTALGSPAQQKRDTVTAQVNFANNTGKPQHLASGLLYGLPDTANQIPVCLSYLLTMNATDKTKSKFYTDMGYNYERAGGAQVPAPGRGWIWGLNEYKNRFASALSNYRTSRQHGAKFIFLIHDLWGADGSQNSSAPYPGDNGDWTSWDNYLTHLLSDIKANGMTDGLIIDIWNEPDLSFFWTRDQTQYLQMWGRTFHRLRSELAGVQLSGPASAGEPLPSNNWWKNWASFVASNKSIPDQYAWHMEGGGGDLLSAQAGLVYWQKTYGLPGRPININEYAVFNEQVPAGSAWWISQLERINAIGLRGNWLSGWKLHDLLASLLSKPNAENNNYDPKGTGYFPNGDYQVYKYYNLNMTGHRVGTLPSSDLKLDAYATVGDDRVARVLVGVRITQGTWQLQLNKLSALGLPTSGTLNVHTWGFPVASDVHYGRVDGPKDLGWYGHAYSGDSVTFPVYQTDTTTAYAFEFKI</sequence>
<keyword evidence="4" id="KW-0732">Signal</keyword>
<evidence type="ECO:0000256" key="1">
    <source>
        <dbReference type="ARBA" id="ARBA00005641"/>
    </source>
</evidence>
<gene>
    <name evidence="5" type="ORF">IFM46972_09299</name>
</gene>
<dbReference type="GO" id="GO:0005975">
    <property type="term" value="P:carbohydrate metabolic process"/>
    <property type="evidence" value="ECO:0007669"/>
    <property type="project" value="InterPro"/>
</dbReference>
<keyword evidence="2" id="KW-0378">Hydrolase</keyword>
<dbReference type="AlphaFoldDB" id="A0A8H3PI30"/>
<proteinExistence type="inferred from homology"/>
<feature type="signal peptide" evidence="4">
    <location>
        <begin position="1"/>
        <end position="17"/>
    </location>
</feature>
<dbReference type="InterPro" id="IPR018087">
    <property type="entry name" value="Glyco_hydro_5_CS"/>
</dbReference>
<dbReference type="InterPro" id="IPR017853">
    <property type="entry name" value="GH"/>
</dbReference>
<dbReference type="Proteomes" id="UP000465221">
    <property type="component" value="Unassembled WGS sequence"/>
</dbReference>
<feature type="chain" id="PRO_5034601611" description="Beta-xylosidase" evidence="4">
    <location>
        <begin position="18"/>
        <end position="480"/>
    </location>
</feature>